<dbReference type="GO" id="GO:0046983">
    <property type="term" value="F:protein dimerization activity"/>
    <property type="evidence" value="ECO:0007669"/>
    <property type="project" value="InterPro"/>
</dbReference>
<dbReference type="AlphaFoldDB" id="C5T9P2"/>
<dbReference type="PIRSF" id="PIRSF037314">
    <property type="entry name" value="STHK_MctS"/>
    <property type="match status" value="1"/>
</dbReference>
<dbReference type="InterPro" id="IPR017171">
    <property type="entry name" value="Sig_transdc_His_kinase_MctS"/>
</dbReference>
<evidence type="ECO:0000256" key="10">
    <source>
        <dbReference type="ARBA" id="ARBA00022840"/>
    </source>
</evidence>
<dbReference type="InterPro" id="IPR033480">
    <property type="entry name" value="sCache_2"/>
</dbReference>
<evidence type="ECO:0000313" key="16">
    <source>
        <dbReference type="EMBL" id="EER58806.1"/>
    </source>
</evidence>
<feature type="transmembrane region" description="Helical" evidence="14">
    <location>
        <begin position="205"/>
        <end position="226"/>
    </location>
</feature>
<dbReference type="PANTHER" id="PTHR24421:SF10">
    <property type="entry name" value="NITRATE_NITRITE SENSOR PROTEIN NARQ"/>
    <property type="match status" value="1"/>
</dbReference>
<organism evidence="16 17">
    <name type="scientific">Acidovorax delafieldii 2AN</name>
    <dbReference type="NCBI Taxonomy" id="573060"/>
    <lineage>
        <taxon>Bacteria</taxon>
        <taxon>Pseudomonadati</taxon>
        <taxon>Pseudomonadota</taxon>
        <taxon>Betaproteobacteria</taxon>
        <taxon>Burkholderiales</taxon>
        <taxon>Comamonadaceae</taxon>
        <taxon>Acidovorax</taxon>
    </lineage>
</organism>
<keyword evidence="11 14" id="KW-1133">Transmembrane helix</keyword>
<dbReference type="InterPro" id="IPR036890">
    <property type="entry name" value="HATPase_C_sf"/>
</dbReference>
<dbReference type="InterPro" id="IPR005467">
    <property type="entry name" value="His_kinase_dom"/>
</dbReference>
<sequence length="472" mass="51885">MQLRLKLALLSVVPIVVALGLVAVTVQHQTLKLAHQERELVESAYLHSKETELRHYVQLAHSALARIRNNGDDPQAQQRQALAMLAQMQFGQDGYFFVYDKDGKVLLDAQQMGLQGVDLCDPNSPNGALPARLILDTARNGGGLVRYSWQKPSSQLMVPKLGYVASVPGWDWAVGTGLYLDDVHNALRKIDEGAQENIASTRRRIYAIAALCIVLIGVAGLALNLSDHRVSSAKLRRLAQRVVHSQEEERVRVARELHDGVVQVLVSSKFMLETAQSQLPTPGTQDPPAPRRMLDQGLERLNHALLEIRRVSHALRPALLDDLGLAPALALMSEQVQGQGVFDMRFTSHGQALPLPTSHSTALFRVVQEAVMNAQIHAQATRVEVVLQFQRRRVTLQVRDDGRGFDMRRVQRDGQGGIGLRNMRERIEGLGGQFSIVSDPGGTRIVAVLDLAAQVHPAPAPAEDFDASQMAA</sequence>
<evidence type="ECO:0000256" key="5">
    <source>
        <dbReference type="ARBA" id="ARBA00022553"/>
    </source>
</evidence>
<dbReference type="SMART" id="SM00387">
    <property type="entry name" value="HATPase_c"/>
    <property type="match status" value="1"/>
</dbReference>
<keyword evidence="4" id="KW-1003">Cell membrane</keyword>
<evidence type="ECO:0000256" key="2">
    <source>
        <dbReference type="ARBA" id="ARBA00004651"/>
    </source>
</evidence>
<keyword evidence="6" id="KW-0808">Transferase</keyword>
<dbReference type="Gene3D" id="3.30.450.20">
    <property type="entry name" value="PAS domain"/>
    <property type="match status" value="1"/>
</dbReference>
<comment type="catalytic activity">
    <reaction evidence="1">
        <text>ATP + protein L-histidine = ADP + protein N-phospho-L-histidine.</text>
        <dbReference type="EC" id="2.7.13.3"/>
    </reaction>
</comment>
<dbReference type="OrthoDB" id="9797605at2"/>
<dbReference type="PROSITE" id="PS50109">
    <property type="entry name" value="HIS_KIN"/>
    <property type="match status" value="1"/>
</dbReference>
<dbReference type="GO" id="GO:0005886">
    <property type="term" value="C:plasma membrane"/>
    <property type="evidence" value="ECO:0007669"/>
    <property type="project" value="UniProtKB-SubCell"/>
</dbReference>
<dbReference type="RefSeq" id="WP_005799321.1">
    <property type="nucleotide sequence ID" value="NZ_ACQT01000202.1"/>
</dbReference>
<dbReference type="EMBL" id="ACQT01000202">
    <property type="protein sequence ID" value="EER58806.1"/>
    <property type="molecule type" value="Genomic_DNA"/>
</dbReference>
<dbReference type="SMART" id="SM01049">
    <property type="entry name" value="Cache_2"/>
    <property type="match status" value="1"/>
</dbReference>
<protein>
    <recommendedName>
        <fullName evidence="3">histidine kinase</fullName>
        <ecNumber evidence="3">2.7.13.3</ecNumber>
    </recommendedName>
</protein>
<keyword evidence="17" id="KW-1185">Reference proteome</keyword>
<dbReference type="Gene3D" id="1.20.5.1930">
    <property type="match status" value="1"/>
</dbReference>
<dbReference type="CDD" id="cd16917">
    <property type="entry name" value="HATPase_UhpB-NarQ-NarX-like"/>
    <property type="match status" value="1"/>
</dbReference>
<keyword evidence="12" id="KW-0902">Two-component regulatory system</keyword>
<evidence type="ECO:0000259" key="15">
    <source>
        <dbReference type="PROSITE" id="PS50109"/>
    </source>
</evidence>
<keyword evidence="7 14" id="KW-0812">Transmembrane</keyword>
<keyword evidence="5" id="KW-0597">Phosphoprotein</keyword>
<evidence type="ECO:0000256" key="12">
    <source>
        <dbReference type="ARBA" id="ARBA00023012"/>
    </source>
</evidence>
<evidence type="ECO:0000256" key="4">
    <source>
        <dbReference type="ARBA" id="ARBA00022475"/>
    </source>
</evidence>
<accession>C5T9P2</accession>
<dbReference type="Proteomes" id="UP000003856">
    <property type="component" value="Unassembled WGS sequence"/>
</dbReference>
<proteinExistence type="predicted"/>
<dbReference type="EC" id="2.7.13.3" evidence="3"/>
<keyword evidence="13 14" id="KW-0472">Membrane</keyword>
<evidence type="ECO:0000256" key="3">
    <source>
        <dbReference type="ARBA" id="ARBA00012438"/>
    </source>
</evidence>
<dbReference type="GO" id="GO:0000155">
    <property type="term" value="F:phosphorelay sensor kinase activity"/>
    <property type="evidence" value="ECO:0007669"/>
    <property type="project" value="InterPro"/>
</dbReference>
<dbReference type="Gene3D" id="3.30.565.10">
    <property type="entry name" value="Histidine kinase-like ATPase, C-terminal domain"/>
    <property type="match status" value="1"/>
</dbReference>
<reference evidence="16 17" key="1">
    <citation type="submission" date="2009-05" db="EMBL/GenBank/DDBJ databases">
        <title>The draft genome of Acidovorax delafieldii 2AN.</title>
        <authorList>
            <consortium name="US DOE Joint Genome Institute (JGI-PGF)"/>
            <person name="Lucas S."/>
            <person name="Copeland A."/>
            <person name="Lapidus A."/>
            <person name="Glavina del Rio T."/>
            <person name="Tice H."/>
            <person name="Bruce D."/>
            <person name="Goodwin L."/>
            <person name="Pitluck S."/>
            <person name="Larimer F."/>
            <person name="Land M.L."/>
            <person name="Hauser L."/>
            <person name="Shelobolina E.S."/>
            <person name="Picardal F."/>
            <person name="Roden E."/>
            <person name="Emerson D."/>
        </authorList>
    </citation>
    <scope>NUCLEOTIDE SEQUENCE [LARGE SCALE GENOMIC DNA]</scope>
    <source>
        <strain evidence="16 17">2AN</strain>
    </source>
</reference>
<evidence type="ECO:0000256" key="6">
    <source>
        <dbReference type="ARBA" id="ARBA00022679"/>
    </source>
</evidence>
<evidence type="ECO:0000256" key="11">
    <source>
        <dbReference type="ARBA" id="ARBA00022989"/>
    </source>
</evidence>
<name>C5T9P2_ACIDE</name>
<dbReference type="Pfam" id="PF07730">
    <property type="entry name" value="HisKA_3"/>
    <property type="match status" value="1"/>
</dbReference>
<evidence type="ECO:0000313" key="17">
    <source>
        <dbReference type="Proteomes" id="UP000003856"/>
    </source>
</evidence>
<evidence type="ECO:0000256" key="14">
    <source>
        <dbReference type="SAM" id="Phobius"/>
    </source>
</evidence>
<gene>
    <name evidence="16" type="ORF">AcdelDRAFT_3622</name>
</gene>
<dbReference type="InterPro" id="IPR011712">
    <property type="entry name" value="Sig_transdc_His_kin_sub3_dim/P"/>
</dbReference>
<dbReference type="Pfam" id="PF02518">
    <property type="entry name" value="HATPase_c"/>
    <property type="match status" value="1"/>
</dbReference>
<evidence type="ECO:0000256" key="8">
    <source>
        <dbReference type="ARBA" id="ARBA00022741"/>
    </source>
</evidence>
<evidence type="ECO:0000256" key="1">
    <source>
        <dbReference type="ARBA" id="ARBA00000085"/>
    </source>
</evidence>
<evidence type="ECO:0000256" key="7">
    <source>
        <dbReference type="ARBA" id="ARBA00022692"/>
    </source>
</evidence>
<evidence type="ECO:0000256" key="9">
    <source>
        <dbReference type="ARBA" id="ARBA00022777"/>
    </source>
</evidence>
<dbReference type="GO" id="GO:0005524">
    <property type="term" value="F:ATP binding"/>
    <property type="evidence" value="ECO:0007669"/>
    <property type="project" value="UniProtKB-KW"/>
</dbReference>
<evidence type="ECO:0000256" key="13">
    <source>
        <dbReference type="ARBA" id="ARBA00023136"/>
    </source>
</evidence>
<comment type="subcellular location">
    <subcellularLocation>
        <location evidence="2">Cell membrane</location>
        <topology evidence="2">Multi-pass membrane protein</topology>
    </subcellularLocation>
</comment>
<feature type="domain" description="Histidine kinase" evidence="15">
    <location>
        <begin position="363"/>
        <end position="453"/>
    </location>
</feature>
<dbReference type="SUPFAM" id="SSF55874">
    <property type="entry name" value="ATPase domain of HSP90 chaperone/DNA topoisomerase II/histidine kinase"/>
    <property type="match status" value="1"/>
</dbReference>
<dbReference type="InterPro" id="IPR050482">
    <property type="entry name" value="Sensor_HK_TwoCompSys"/>
</dbReference>
<dbReference type="InterPro" id="IPR003594">
    <property type="entry name" value="HATPase_dom"/>
</dbReference>
<dbReference type="PATRIC" id="fig|573060.9.peg.1369"/>
<dbReference type="Pfam" id="PF17200">
    <property type="entry name" value="sCache_2"/>
    <property type="match status" value="1"/>
</dbReference>
<keyword evidence="8" id="KW-0547">Nucleotide-binding</keyword>
<keyword evidence="9 16" id="KW-0418">Kinase</keyword>
<comment type="caution">
    <text evidence="16">The sequence shown here is derived from an EMBL/GenBank/DDBJ whole genome shotgun (WGS) entry which is preliminary data.</text>
</comment>
<keyword evidence="10" id="KW-0067">ATP-binding</keyword>
<dbReference type="PANTHER" id="PTHR24421">
    <property type="entry name" value="NITRATE/NITRITE SENSOR PROTEIN NARX-RELATED"/>
    <property type="match status" value="1"/>
</dbReference>